<accession>A0A4R2HVG6</accession>
<dbReference type="Proteomes" id="UP000294508">
    <property type="component" value="Unassembled WGS sequence"/>
</dbReference>
<dbReference type="RefSeq" id="WP_132207121.1">
    <property type="nucleotide sequence ID" value="NZ_SLWN01000001.1"/>
</dbReference>
<dbReference type="InterPro" id="IPR041581">
    <property type="entry name" value="Glyoxalase_6"/>
</dbReference>
<evidence type="ECO:0000259" key="1">
    <source>
        <dbReference type="PROSITE" id="PS51819"/>
    </source>
</evidence>
<reference evidence="2 3" key="1">
    <citation type="journal article" date="2015" name="Stand. Genomic Sci.">
        <title>Genomic Encyclopedia of Bacterial and Archaeal Type Strains, Phase III: the genomes of soil and plant-associated and newly described type strains.</title>
        <authorList>
            <person name="Whitman W.B."/>
            <person name="Woyke T."/>
            <person name="Klenk H.P."/>
            <person name="Zhou Y."/>
            <person name="Lilburn T.G."/>
            <person name="Beck B.J."/>
            <person name="De Vos P."/>
            <person name="Vandamme P."/>
            <person name="Eisen J.A."/>
            <person name="Garrity G."/>
            <person name="Hugenholtz P."/>
            <person name="Kyrpides N.C."/>
        </authorList>
    </citation>
    <scope>NUCLEOTIDE SEQUENCE [LARGE SCALE GENOMIC DNA]</scope>
    <source>
        <strain evidence="2 3">VKM Ac-2572</strain>
    </source>
</reference>
<dbReference type="PANTHER" id="PTHR34109">
    <property type="entry name" value="BNAUNNG04460D PROTEIN-RELATED"/>
    <property type="match status" value="1"/>
</dbReference>
<name>A0A4R2HVG6_9ACTN</name>
<protein>
    <submittedName>
        <fullName evidence="2">PhnB protein</fullName>
    </submittedName>
</protein>
<dbReference type="Pfam" id="PF18029">
    <property type="entry name" value="Glyoxalase_6"/>
    <property type="match status" value="1"/>
</dbReference>
<proteinExistence type="predicted"/>
<feature type="domain" description="VOC" evidence="1">
    <location>
        <begin position="7"/>
        <end position="126"/>
    </location>
</feature>
<evidence type="ECO:0000313" key="3">
    <source>
        <dbReference type="Proteomes" id="UP000294508"/>
    </source>
</evidence>
<sequence length="131" mass="13774">MEDVRSLTISVMLAVEDVPAAVDWYRTAIGAELQWDLGSVAGLRVAGAPLLLGEPGNNGWAAPAVLGTTSTRIEVFVADPDAFVGRAVAAGATAVDPIEVHSMPWGPHRQGTFTDPFGHLWFVGDHSPLDA</sequence>
<organism evidence="2 3">
    <name type="scientific">Kribbella steppae</name>
    <dbReference type="NCBI Taxonomy" id="2512223"/>
    <lineage>
        <taxon>Bacteria</taxon>
        <taxon>Bacillati</taxon>
        <taxon>Actinomycetota</taxon>
        <taxon>Actinomycetes</taxon>
        <taxon>Propionibacteriales</taxon>
        <taxon>Kribbellaceae</taxon>
        <taxon>Kribbella</taxon>
    </lineage>
</organism>
<dbReference type="AlphaFoldDB" id="A0A4R2HVG6"/>
<dbReference type="InterPro" id="IPR037523">
    <property type="entry name" value="VOC_core"/>
</dbReference>
<dbReference type="PANTHER" id="PTHR34109:SF1">
    <property type="entry name" value="VOC DOMAIN-CONTAINING PROTEIN"/>
    <property type="match status" value="1"/>
</dbReference>
<keyword evidence="3" id="KW-1185">Reference proteome</keyword>
<comment type="caution">
    <text evidence="2">The sequence shown here is derived from an EMBL/GenBank/DDBJ whole genome shotgun (WGS) entry which is preliminary data.</text>
</comment>
<gene>
    <name evidence="2" type="ORF">EV652_101304</name>
</gene>
<dbReference type="Gene3D" id="3.10.180.10">
    <property type="entry name" value="2,3-Dihydroxybiphenyl 1,2-Dioxygenase, domain 1"/>
    <property type="match status" value="1"/>
</dbReference>
<dbReference type="SUPFAM" id="SSF54593">
    <property type="entry name" value="Glyoxalase/Bleomycin resistance protein/Dihydroxybiphenyl dioxygenase"/>
    <property type="match status" value="1"/>
</dbReference>
<dbReference type="PROSITE" id="PS51819">
    <property type="entry name" value="VOC"/>
    <property type="match status" value="1"/>
</dbReference>
<dbReference type="InterPro" id="IPR029068">
    <property type="entry name" value="Glyas_Bleomycin-R_OHBP_Dase"/>
</dbReference>
<evidence type="ECO:0000313" key="2">
    <source>
        <dbReference type="EMBL" id="TCO35424.1"/>
    </source>
</evidence>
<dbReference type="EMBL" id="SLWN01000001">
    <property type="protein sequence ID" value="TCO35424.1"/>
    <property type="molecule type" value="Genomic_DNA"/>
</dbReference>
<dbReference type="OrthoDB" id="9795306at2"/>